<organism evidence="4 5">
    <name type="scientific">Candidatus Nitronauta litoralis</name>
    <dbReference type="NCBI Taxonomy" id="2705533"/>
    <lineage>
        <taxon>Bacteria</taxon>
        <taxon>Pseudomonadati</taxon>
        <taxon>Nitrospinota/Tectimicrobiota group</taxon>
        <taxon>Nitrospinota</taxon>
        <taxon>Nitrospinia</taxon>
        <taxon>Nitrospinales</taxon>
        <taxon>Nitrospinaceae</taxon>
        <taxon>Candidatus Nitronauta</taxon>
    </lineage>
</organism>
<dbReference type="GO" id="GO:0016793">
    <property type="term" value="F:triphosphoric monoester hydrolase activity"/>
    <property type="evidence" value="ECO:0007669"/>
    <property type="project" value="InterPro"/>
</dbReference>
<dbReference type="InterPro" id="IPR003607">
    <property type="entry name" value="HD/PDEase_dom"/>
</dbReference>
<evidence type="ECO:0000313" key="4">
    <source>
        <dbReference type="EMBL" id="QPJ62105.1"/>
    </source>
</evidence>
<dbReference type="InterPro" id="IPR006261">
    <property type="entry name" value="dGTPase"/>
</dbReference>
<dbReference type="PANTHER" id="PTHR35795:SF1">
    <property type="entry name" value="BIS(5'-NUCLEOSYL)-TETRAPHOSPHATASE, SYMMETRICAL"/>
    <property type="match status" value="1"/>
</dbReference>
<dbReference type="InterPro" id="IPR023023">
    <property type="entry name" value="dNTPase_2"/>
</dbReference>
<dbReference type="PANTHER" id="PTHR35795">
    <property type="entry name" value="SLR1885 PROTEIN"/>
    <property type="match status" value="1"/>
</dbReference>
<dbReference type="InterPro" id="IPR026875">
    <property type="entry name" value="PHydrolase_assoc_dom"/>
</dbReference>
<dbReference type="FunFam" id="1.10.3210.10:FF:000024">
    <property type="entry name" value="Deoxyguanosinetriphosphate triphosphohydrolase-like protein"/>
    <property type="match status" value="1"/>
</dbReference>
<dbReference type="KEGG" id="nli:G3M70_09580"/>
<dbReference type="EMBL" id="CP048685">
    <property type="protein sequence ID" value="QPJ62105.1"/>
    <property type="molecule type" value="Genomic_DNA"/>
</dbReference>
<dbReference type="NCBIfam" id="NF002326">
    <property type="entry name" value="PRK01286.1-1"/>
    <property type="match status" value="1"/>
</dbReference>
<dbReference type="NCBIfam" id="TIGR01353">
    <property type="entry name" value="dGTP_triPase"/>
    <property type="match status" value="1"/>
</dbReference>
<accession>A0A7T0G013</accession>
<gene>
    <name evidence="4" type="ORF">G3M70_09580</name>
</gene>
<dbReference type="CDD" id="cd00077">
    <property type="entry name" value="HDc"/>
    <property type="match status" value="1"/>
</dbReference>
<dbReference type="HAMAP" id="MF_01212">
    <property type="entry name" value="dGTPase_type2"/>
    <property type="match status" value="1"/>
</dbReference>
<reference evidence="4 5" key="1">
    <citation type="submission" date="2020-02" db="EMBL/GenBank/DDBJ databases">
        <title>Genomic and physiological characterization of two novel Nitrospinaceae genera.</title>
        <authorList>
            <person name="Mueller A.J."/>
            <person name="Jung M.-Y."/>
            <person name="Strachan C.R."/>
            <person name="Herbold C.W."/>
            <person name="Kirkegaard R.H."/>
            <person name="Daims H."/>
        </authorList>
    </citation>
    <scope>NUCLEOTIDE SEQUENCE [LARGE SCALE GENOMIC DNA]</scope>
    <source>
        <strain evidence="4">EB</strain>
    </source>
</reference>
<feature type="domain" description="HD" evidence="3">
    <location>
        <begin position="75"/>
        <end position="201"/>
    </location>
</feature>
<dbReference type="Gene3D" id="1.10.3210.10">
    <property type="entry name" value="Hypothetical protein af1432"/>
    <property type="match status" value="1"/>
</dbReference>
<dbReference type="AlphaFoldDB" id="A0A7T0G013"/>
<name>A0A7T0G013_9BACT</name>
<dbReference type="SUPFAM" id="SSF109604">
    <property type="entry name" value="HD-domain/PDEase-like"/>
    <property type="match status" value="1"/>
</dbReference>
<dbReference type="InterPro" id="IPR006674">
    <property type="entry name" value="HD_domain"/>
</dbReference>
<evidence type="ECO:0000313" key="5">
    <source>
        <dbReference type="Proteomes" id="UP000594688"/>
    </source>
</evidence>
<dbReference type="Pfam" id="PF13286">
    <property type="entry name" value="HD_assoc"/>
    <property type="match status" value="1"/>
</dbReference>
<keyword evidence="1 2" id="KW-0378">Hydrolase</keyword>
<evidence type="ECO:0000259" key="3">
    <source>
        <dbReference type="PROSITE" id="PS51831"/>
    </source>
</evidence>
<dbReference type="Proteomes" id="UP000594688">
    <property type="component" value="Chromosome"/>
</dbReference>
<dbReference type="PROSITE" id="PS51831">
    <property type="entry name" value="HD"/>
    <property type="match status" value="1"/>
</dbReference>
<comment type="similarity">
    <text evidence="2">Belongs to the dGTPase family. Type 2 subfamily.</text>
</comment>
<evidence type="ECO:0000256" key="2">
    <source>
        <dbReference type="HAMAP-Rule" id="MF_01212"/>
    </source>
</evidence>
<proteinExistence type="inferred from homology"/>
<dbReference type="Pfam" id="PF01966">
    <property type="entry name" value="HD"/>
    <property type="match status" value="1"/>
</dbReference>
<evidence type="ECO:0000256" key="1">
    <source>
        <dbReference type="ARBA" id="ARBA00022801"/>
    </source>
</evidence>
<dbReference type="SMART" id="SM00471">
    <property type="entry name" value="HDc"/>
    <property type="match status" value="1"/>
</dbReference>
<dbReference type="InterPro" id="IPR051094">
    <property type="entry name" value="Diverse_Catalytic_Enzymes"/>
</dbReference>
<protein>
    <recommendedName>
        <fullName evidence="2">Deoxyguanosinetriphosphate triphosphohydrolase-like protein</fullName>
    </recommendedName>
</protein>
<sequence>MIKRQDIEKLEKEILAPFAVKSGESRGRQNREKEHSYRTRFQRDRDRVIHCSAFRRLEYKTQVFVYHEGDYYRTRLTHSLEVAQIARSICKSLQLNEDLAEAIALSHDLGHPPFGHTGQKVLNRLMKDHGGFEHNRQSLRIVKLLEKRYPQFEGLNLTWEVLEGISKHSRDEDNPLIKPKQNRFPSLEAQVADFADGIAYNAHDLDDGITSGLLDPVQLRSVALWRENEKRLDKEFANLDLKMKKYQIVRSIINDLITDFRKATLKNIKKHSIDSVQAVRTSSIRLAGFGKEVGEKNAELKQFLNKKMYQHPKVRRMEFKAELHLNKIFEAYKRFPDLVPEDASPKGEGDSIERRICDYISGMTDRFCIREYKSLFGPEEKD</sequence>